<dbReference type="EMBL" id="CAUYUE010000009">
    <property type="protein sequence ID" value="CAK0784031.1"/>
    <property type="molecule type" value="Genomic_DNA"/>
</dbReference>
<keyword evidence="5" id="KW-1185">Reference proteome</keyword>
<keyword evidence="2" id="KW-0433">Leucine-rich repeat</keyword>
<evidence type="ECO:0000313" key="5">
    <source>
        <dbReference type="Proteomes" id="UP001314263"/>
    </source>
</evidence>
<name>A0AAV1IAY7_9CHLO</name>
<dbReference type="InterPro" id="IPR032675">
    <property type="entry name" value="LRR_dom_sf"/>
</dbReference>
<dbReference type="PANTHER" id="PTHR15454:SF73">
    <property type="entry name" value="DYNEIN AXONEMAL LIGHT CHAIN 1"/>
    <property type="match status" value="1"/>
</dbReference>
<comment type="subcellular location">
    <subcellularLocation>
        <location evidence="1">Cytoplasm</location>
        <location evidence="1">Cytoskeleton</location>
        <location evidence="1">Cilium axoneme</location>
    </subcellularLocation>
</comment>
<comment type="caution">
    <text evidence="4">The sequence shown here is derived from an EMBL/GenBank/DDBJ whole genome shotgun (WGS) entry which is preliminary data.</text>
</comment>
<accession>A0AAV1IAY7</accession>
<evidence type="ECO:0000313" key="4">
    <source>
        <dbReference type="EMBL" id="CAK0784031.1"/>
    </source>
</evidence>
<dbReference type="Gene3D" id="3.80.10.10">
    <property type="entry name" value="Ribonuclease Inhibitor"/>
    <property type="match status" value="1"/>
</dbReference>
<protein>
    <recommendedName>
        <fullName evidence="6">Dynein light chain</fullName>
    </recommendedName>
</protein>
<dbReference type="PANTHER" id="PTHR15454">
    <property type="entry name" value="NISCHARIN RELATED"/>
    <property type="match status" value="1"/>
</dbReference>
<sequence>MAKATSIKEALARVEKESGVSLAQAEKVDLTAQVPSIEKMDASLGVLKACRHLSLSTNNVDRIAGLNGMASLEILSLGRNQVKKLEGFDGISETLQQLWISYNMLEKMVILP</sequence>
<dbReference type="GO" id="GO:0005930">
    <property type="term" value="C:axoneme"/>
    <property type="evidence" value="ECO:0007669"/>
    <property type="project" value="UniProtKB-SubCell"/>
</dbReference>
<dbReference type="Proteomes" id="UP001314263">
    <property type="component" value="Unassembled WGS sequence"/>
</dbReference>
<reference evidence="4 5" key="1">
    <citation type="submission" date="2023-10" db="EMBL/GenBank/DDBJ databases">
        <authorList>
            <person name="Maclean D."/>
            <person name="Macfadyen A."/>
        </authorList>
    </citation>
    <scope>NUCLEOTIDE SEQUENCE [LARGE SCALE GENOMIC DNA]</scope>
</reference>
<organism evidence="4 5">
    <name type="scientific">Coccomyxa viridis</name>
    <dbReference type="NCBI Taxonomy" id="1274662"/>
    <lineage>
        <taxon>Eukaryota</taxon>
        <taxon>Viridiplantae</taxon>
        <taxon>Chlorophyta</taxon>
        <taxon>core chlorophytes</taxon>
        <taxon>Trebouxiophyceae</taxon>
        <taxon>Trebouxiophyceae incertae sedis</taxon>
        <taxon>Coccomyxaceae</taxon>
        <taxon>Coccomyxa</taxon>
    </lineage>
</organism>
<evidence type="ECO:0000256" key="2">
    <source>
        <dbReference type="ARBA" id="ARBA00022614"/>
    </source>
</evidence>
<evidence type="ECO:0008006" key="6">
    <source>
        <dbReference type="Google" id="ProtNLM"/>
    </source>
</evidence>
<dbReference type="AlphaFoldDB" id="A0AAV1IAY7"/>
<evidence type="ECO:0000256" key="3">
    <source>
        <dbReference type="ARBA" id="ARBA00022737"/>
    </source>
</evidence>
<gene>
    <name evidence="4" type="ORF">CVIRNUC_007234</name>
</gene>
<dbReference type="SUPFAM" id="SSF52058">
    <property type="entry name" value="L domain-like"/>
    <property type="match status" value="1"/>
</dbReference>
<keyword evidence="3" id="KW-0677">Repeat</keyword>
<proteinExistence type="predicted"/>
<evidence type="ECO:0000256" key="1">
    <source>
        <dbReference type="ARBA" id="ARBA00004430"/>
    </source>
</evidence>